<dbReference type="Proteomes" id="UP001501725">
    <property type="component" value="Unassembled WGS sequence"/>
</dbReference>
<evidence type="ECO:0000313" key="1">
    <source>
        <dbReference type="EMBL" id="GAA4318362.1"/>
    </source>
</evidence>
<evidence type="ECO:0008006" key="3">
    <source>
        <dbReference type="Google" id="ProtNLM"/>
    </source>
</evidence>
<reference evidence="2" key="1">
    <citation type="journal article" date="2019" name="Int. J. Syst. Evol. Microbiol.">
        <title>The Global Catalogue of Microorganisms (GCM) 10K type strain sequencing project: providing services to taxonomists for standard genome sequencing and annotation.</title>
        <authorList>
            <consortium name="The Broad Institute Genomics Platform"/>
            <consortium name="The Broad Institute Genome Sequencing Center for Infectious Disease"/>
            <person name="Wu L."/>
            <person name="Ma J."/>
        </authorList>
    </citation>
    <scope>NUCLEOTIDE SEQUENCE [LARGE SCALE GENOMIC DNA]</scope>
    <source>
        <strain evidence="2">JCM 17919</strain>
    </source>
</reference>
<dbReference type="RefSeq" id="WP_345252766.1">
    <property type="nucleotide sequence ID" value="NZ_BAABGY010000001.1"/>
</dbReference>
<proteinExistence type="predicted"/>
<gene>
    <name evidence="1" type="ORF">GCM10023184_02530</name>
</gene>
<comment type="caution">
    <text evidence="1">The sequence shown here is derived from an EMBL/GenBank/DDBJ whole genome shotgun (WGS) entry which is preliminary data.</text>
</comment>
<sequence length="243" mass="26283">MEPELNERLARLEKALARKQKDKWDKLTALTPAVISLTIAAVGWHFTNAHNAHQLELQQRQHESQLQIAYVNASIGQSELIKDFMQPLSATDTTVRNIAIEAVLYAAPAPGKRIVDIIARAPAADGARTARAALEAKRRDLAAGLFAAQGAARFAAASEITNAWTGDEALLHLLVDRSTRCLADRSTAPDCADGIYAVMGVLPAFHSSLLQEHRAELTALLSRLPKNSPLTMGQGKILAAKLE</sequence>
<protein>
    <recommendedName>
        <fullName evidence="3">HEAT repeat domain-containing protein</fullName>
    </recommendedName>
</protein>
<name>A0ABP8G740_9BACT</name>
<evidence type="ECO:0000313" key="2">
    <source>
        <dbReference type="Proteomes" id="UP001501725"/>
    </source>
</evidence>
<dbReference type="EMBL" id="BAABGY010000001">
    <property type="protein sequence ID" value="GAA4318362.1"/>
    <property type="molecule type" value="Genomic_DNA"/>
</dbReference>
<organism evidence="1 2">
    <name type="scientific">Flaviaesturariibacter amylovorans</name>
    <dbReference type="NCBI Taxonomy" id="1084520"/>
    <lineage>
        <taxon>Bacteria</taxon>
        <taxon>Pseudomonadati</taxon>
        <taxon>Bacteroidota</taxon>
        <taxon>Chitinophagia</taxon>
        <taxon>Chitinophagales</taxon>
        <taxon>Chitinophagaceae</taxon>
        <taxon>Flaviaestuariibacter</taxon>
    </lineage>
</organism>
<accession>A0ABP8G740</accession>
<keyword evidence="2" id="KW-1185">Reference proteome</keyword>